<dbReference type="SUPFAM" id="SSF49785">
    <property type="entry name" value="Galactose-binding domain-like"/>
    <property type="match status" value="2"/>
</dbReference>
<dbReference type="InterPro" id="IPR005084">
    <property type="entry name" value="CBM6"/>
</dbReference>
<dbReference type="Gene3D" id="2.60.120.260">
    <property type="entry name" value="Galactose-binding domain-like"/>
    <property type="match status" value="2"/>
</dbReference>
<dbReference type="InterPro" id="IPR029010">
    <property type="entry name" value="ThuA-like"/>
</dbReference>
<reference evidence="6 7" key="1">
    <citation type="submission" date="2023-07" db="EMBL/GenBank/DDBJ databases">
        <title>Sequencing the genomes of 1000 actinobacteria strains.</title>
        <authorList>
            <person name="Klenk H.-P."/>
        </authorList>
    </citation>
    <scope>NUCLEOTIDE SEQUENCE [LARGE SCALE GENOMIC DNA]</scope>
    <source>
        <strain evidence="6 7">DSM 46740</strain>
    </source>
</reference>
<dbReference type="EMBL" id="JAUSQU010000001">
    <property type="protein sequence ID" value="MDP9840795.1"/>
    <property type="molecule type" value="Genomic_DNA"/>
</dbReference>
<proteinExistence type="predicted"/>
<evidence type="ECO:0000313" key="6">
    <source>
        <dbReference type="EMBL" id="MDP9840795.1"/>
    </source>
</evidence>
<dbReference type="SMART" id="SM00606">
    <property type="entry name" value="CBD_IV"/>
    <property type="match status" value="1"/>
</dbReference>
<comment type="caution">
    <text evidence="6">The sequence shown here is derived from an EMBL/GenBank/DDBJ whole genome shotgun (WGS) entry which is preliminary data.</text>
</comment>
<dbReference type="PROSITE" id="PS51175">
    <property type="entry name" value="CBM6"/>
    <property type="match status" value="1"/>
</dbReference>
<feature type="signal peptide" evidence="3">
    <location>
        <begin position="1"/>
        <end position="26"/>
    </location>
</feature>
<keyword evidence="1 3" id="KW-0732">Signal</keyword>
<dbReference type="PROSITE" id="PS50022">
    <property type="entry name" value="FA58C_3"/>
    <property type="match status" value="1"/>
</dbReference>
<evidence type="ECO:0000256" key="3">
    <source>
        <dbReference type="SAM" id="SignalP"/>
    </source>
</evidence>
<protein>
    <submittedName>
        <fullName evidence="6">Type 1 glutamine amidotransferase</fullName>
    </submittedName>
</protein>
<dbReference type="Gene3D" id="3.40.50.880">
    <property type="match status" value="1"/>
</dbReference>
<dbReference type="Pfam" id="PF06283">
    <property type="entry name" value="ThuA"/>
    <property type="match status" value="1"/>
</dbReference>
<evidence type="ECO:0000259" key="4">
    <source>
        <dbReference type="PROSITE" id="PS50022"/>
    </source>
</evidence>
<dbReference type="InterPro" id="IPR008979">
    <property type="entry name" value="Galactose-bd-like_sf"/>
</dbReference>
<dbReference type="InterPro" id="IPR000421">
    <property type="entry name" value="FA58C"/>
</dbReference>
<organism evidence="6 7">
    <name type="scientific">Streptosporangium lutulentum</name>
    <dbReference type="NCBI Taxonomy" id="1461250"/>
    <lineage>
        <taxon>Bacteria</taxon>
        <taxon>Bacillati</taxon>
        <taxon>Actinomycetota</taxon>
        <taxon>Actinomycetes</taxon>
        <taxon>Streptosporangiales</taxon>
        <taxon>Streptosporangiaceae</taxon>
        <taxon>Streptosporangium</taxon>
    </lineage>
</organism>
<keyword evidence="6" id="KW-0315">Glutamine amidotransferase</keyword>
<dbReference type="Pfam" id="PF03422">
    <property type="entry name" value="CBM_6"/>
    <property type="match status" value="1"/>
</dbReference>
<name>A0ABT9Q229_9ACTN</name>
<sequence length="529" mass="54823">MRKLIVFFAALIAVVIGFGMPVTAMAADPAYKVLVFSKTAGFRHDAIPAGITALRELGTANNFTVDATEDAAAFTTANLAGYRAVIFLMTTGDVLNPTQQTALESYMASGGGYVGVHAAADTEYDWAYYGGLVGAYFASHPAIQQATIRVEDTAHPSTAHLPAAWVRTDELYNYRTNPRSTAHVLATLDESTYSGGSMGADHPIAWCKPYRGGRTWYTGLGHTAASYTEPNFRAHLLGGVRYAAGVAAADCGTGTPPPATGAVEAESFSSQSGVQVVDKAAAHGGRAVGYVDNGDWLGFSAVDSAGVTGFSARVASAGAGGTIEVRAGSATGTLLGSVAVSPTGGWETFQTVTTTLTGTGTGPLHLRFTGGAGSLFDIDDFTLTRGSTPTPTPTPTPPTSGALLSGGRPTAASSTENAGFPSSAVVDGNAGTRWSSGFADPQWISVDLGSVKSVNRVRLQWEAAYGRAYRIETSTDNTTWSSVSSTTAGDGGVDDITIPAVNARYVRVYGTQRATPYGYSLWELQVYGA</sequence>
<dbReference type="PANTHER" id="PTHR40469">
    <property type="entry name" value="SECRETED GLYCOSYL HYDROLASE"/>
    <property type="match status" value="1"/>
</dbReference>
<feature type="region of interest" description="Disordered" evidence="2">
    <location>
        <begin position="382"/>
        <end position="424"/>
    </location>
</feature>
<evidence type="ECO:0000256" key="2">
    <source>
        <dbReference type="SAM" id="MobiDB-lite"/>
    </source>
</evidence>
<keyword evidence="7" id="KW-1185">Reference proteome</keyword>
<dbReference type="InterPro" id="IPR029062">
    <property type="entry name" value="Class_I_gatase-like"/>
</dbReference>
<feature type="domain" description="CBM6" evidence="5">
    <location>
        <begin position="261"/>
        <end position="384"/>
    </location>
</feature>
<evidence type="ECO:0000313" key="7">
    <source>
        <dbReference type="Proteomes" id="UP001225356"/>
    </source>
</evidence>
<dbReference type="InterPro" id="IPR006584">
    <property type="entry name" value="Cellulose-bd_IV"/>
</dbReference>
<dbReference type="CDD" id="cd04084">
    <property type="entry name" value="CBM6_xylanase-like"/>
    <property type="match status" value="1"/>
</dbReference>
<dbReference type="Pfam" id="PF00754">
    <property type="entry name" value="F5_F8_type_C"/>
    <property type="match status" value="1"/>
</dbReference>
<dbReference type="PANTHER" id="PTHR40469:SF2">
    <property type="entry name" value="GALACTOSE-BINDING DOMAIN-LIKE SUPERFAMILY PROTEIN"/>
    <property type="match status" value="1"/>
</dbReference>
<gene>
    <name evidence="6" type="ORF">J2853_000006</name>
</gene>
<feature type="domain" description="F5/8 type C" evidence="4">
    <location>
        <begin position="390"/>
        <end position="529"/>
    </location>
</feature>
<accession>A0ABT9Q229</accession>
<dbReference type="Proteomes" id="UP001225356">
    <property type="component" value="Unassembled WGS sequence"/>
</dbReference>
<feature type="chain" id="PRO_5045527612" evidence="3">
    <location>
        <begin position="27"/>
        <end position="529"/>
    </location>
</feature>
<evidence type="ECO:0000259" key="5">
    <source>
        <dbReference type="PROSITE" id="PS51175"/>
    </source>
</evidence>
<dbReference type="RefSeq" id="WP_307553566.1">
    <property type="nucleotide sequence ID" value="NZ_JAUSQU010000001.1"/>
</dbReference>
<evidence type="ECO:0000256" key="1">
    <source>
        <dbReference type="ARBA" id="ARBA00022729"/>
    </source>
</evidence>
<dbReference type="SUPFAM" id="SSF52317">
    <property type="entry name" value="Class I glutamine amidotransferase-like"/>
    <property type="match status" value="1"/>
</dbReference>